<dbReference type="EMBL" id="NCSJ02000041">
    <property type="protein sequence ID" value="RFU33118.1"/>
    <property type="molecule type" value="Genomic_DNA"/>
</dbReference>
<dbReference type="Pfam" id="PF08240">
    <property type="entry name" value="ADH_N"/>
    <property type="match status" value="1"/>
</dbReference>
<gene>
    <name evidence="5" type="ORF">B7463_g3228</name>
</gene>
<dbReference type="Gene3D" id="3.90.180.10">
    <property type="entry name" value="Medium-chain alcohol dehydrogenases, catalytic domain"/>
    <property type="match status" value="1"/>
</dbReference>
<dbReference type="InterPro" id="IPR014189">
    <property type="entry name" value="Quinone_OxRdtase_PIG3"/>
</dbReference>
<dbReference type="InterPro" id="IPR013149">
    <property type="entry name" value="ADH-like_C"/>
</dbReference>
<dbReference type="SUPFAM" id="SSF50129">
    <property type="entry name" value="GroES-like"/>
    <property type="match status" value="1"/>
</dbReference>
<dbReference type="InterPro" id="IPR011032">
    <property type="entry name" value="GroES-like_sf"/>
</dbReference>
<dbReference type="PANTHER" id="PTHR48106:SF18">
    <property type="entry name" value="QUINONE OXIDOREDUCTASE PIG3"/>
    <property type="match status" value="1"/>
</dbReference>
<evidence type="ECO:0000256" key="3">
    <source>
        <dbReference type="SAM" id="MobiDB-lite"/>
    </source>
</evidence>
<keyword evidence="1" id="KW-0521">NADP</keyword>
<dbReference type="AlphaFoldDB" id="A0A3E2HI63"/>
<feature type="compositionally biased region" description="Low complexity" evidence="3">
    <location>
        <begin position="416"/>
        <end position="439"/>
    </location>
</feature>
<keyword evidence="6" id="KW-1185">Reference proteome</keyword>
<dbReference type="NCBIfam" id="TIGR02824">
    <property type="entry name" value="quinone_pig3"/>
    <property type="match status" value="1"/>
</dbReference>
<feature type="non-terminal residue" evidence="5">
    <location>
        <position position="1"/>
    </location>
</feature>
<evidence type="ECO:0000313" key="5">
    <source>
        <dbReference type="EMBL" id="RFU33118.1"/>
    </source>
</evidence>
<dbReference type="OMA" id="MQREDRY"/>
<dbReference type="CDD" id="cd05276">
    <property type="entry name" value="p53_inducible_oxidoreductase"/>
    <property type="match status" value="1"/>
</dbReference>
<comment type="caution">
    <text evidence="5">The sequence shown here is derived from an EMBL/GenBank/DDBJ whole genome shotgun (WGS) entry which is preliminary data.</text>
</comment>
<evidence type="ECO:0000259" key="4">
    <source>
        <dbReference type="SMART" id="SM00829"/>
    </source>
</evidence>
<dbReference type="SUPFAM" id="SSF51735">
    <property type="entry name" value="NAD(P)-binding Rossmann-fold domains"/>
    <property type="match status" value="1"/>
</dbReference>
<sequence length="439" mass="48211">MRAVGVRGGGGNADALFIDDTVPDPVVKPGHILVGIKAFGLNRMDIMQREAKYPYALLPESGTIMGVEFSGMVIENGPNCTSNFKPGDRVFGLAYGGAYAEKISVSENMLMHMPPHMTFETVAGIPETYFTAIQALHLVGSLEKGQTVLIHAGASGVGQALIQVARHGGASKIWTTAGTDEKCALCRSLGADVVVNYRSQDFAEVIKKDTDGRGVDLIIDLVGRDYWHKNMASAAKDSKMVLVAAMSGNMIENFNLRDLLNKRIWVLATTLRTRDSTYQRKLRDKFIELAMNPLAQGDMKITVDKVYPWGQISDAHKRMEANVNAGKIICTSQKGKNPGGRPKRAEYRDPKVQPYLLKTRARALTLQEPGQQTSSLLLSLPPELRRRIYEDVLGHRKVHVVFEFGPQEYRTDIPKQSTYSTGPQPSTSPPASSYAASHH</sequence>
<protein>
    <recommendedName>
        <fullName evidence="4">Enoyl reductase (ER) domain-containing protein</fullName>
    </recommendedName>
</protein>
<feature type="region of interest" description="Disordered" evidence="3">
    <location>
        <begin position="412"/>
        <end position="439"/>
    </location>
</feature>
<dbReference type="OrthoDB" id="203908at2759"/>
<proteinExistence type="predicted"/>
<dbReference type="Proteomes" id="UP000258309">
    <property type="component" value="Unassembled WGS sequence"/>
</dbReference>
<dbReference type="InterPro" id="IPR036291">
    <property type="entry name" value="NAD(P)-bd_dom_sf"/>
</dbReference>
<name>A0A3E2HI63_SCYLI</name>
<reference evidence="5 6" key="1">
    <citation type="submission" date="2018-05" db="EMBL/GenBank/DDBJ databases">
        <title>Draft genome sequence of Scytalidium lignicola DSM 105466, a ubiquitous saprotrophic fungus.</title>
        <authorList>
            <person name="Buettner E."/>
            <person name="Gebauer A.M."/>
            <person name="Hofrichter M."/>
            <person name="Liers C."/>
            <person name="Kellner H."/>
        </authorList>
    </citation>
    <scope>NUCLEOTIDE SEQUENCE [LARGE SCALE GENOMIC DNA]</scope>
    <source>
        <strain evidence="5 6">DSM 105466</strain>
    </source>
</reference>
<dbReference type="Pfam" id="PF00107">
    <property type="entry name" value="ADH_zinc_N"/>
    <property type="match status" value="1"/>
</dbReference>
<evidence type="ECO:0000313" key="6">
    <source>
        <dbReference type="Proteomes" id="UP000258309"/>
    </source>
</evidence>
<organism evidence="5 6">
    <name type="scientific">Scytalidium lignicola</name>
    <name type="common">Hyphomycete</name>
    <dbReference type="NCBI Taxonomy" id="5539"/>
    <lineage>
        <taxon>Eukaryota</taxon>
        <taxon>Fungi</taxon>
        <taxon>Dikarya</taxon>
        <taxon>Ascomycota</taxon>
        <taxon>Pezizomycotina</taxon>
        <taxon>Leotiomycetes</taxon>
        <taxon>Leotiomycetes incertae sedis</taxon>
        <taxon>Scytalidium</taxon>
    </lineage>
</organism>
<dbReference type="InterPro" id="IPR020843">
    <property type="entry name" value="ER"/>
</dbReference>
<accession>A0A3E2HI63</accession>
<dbReference type="PANTHER" id="PTHR48106">
    <property type="entry name" value="QUINONE OXIDOREDUCTASE PIG3-RELATED"/>
    <property type="match status" value="1"/>
</dbReference>
<dbReference type="Gene3D" id="3.40.50.720">
    <property type="entry name" value="NAD(P)-binding Rossmann-like Domain"/>
    <property type="match status" value="1"/>
</dbReference>
<feature type="domain" description="Enoyl reductase (ER)" evidence="4">
    <location>
        <begin position="11"/>
        <end position="330"/>
    </location>
</feature>
<dbReference type="GO" id="GO:0070402">
    <property type="term" value="F:NADPH binding"/>
    <property type="evidence" value="ECO:0007669"/>
    <property type="project" value="TreeGrafter"/>
</dbReference>
<evidence type="ECO:0000256" key="1">
    <source>
        <dbReference type="ARBA" id="ARBA00022857"/>
    </source>
</evidence>
<evidence type="ECO:0000256" key="2">
    <source>
        <dbReference type="ARBA" id="ARBA00023002"/>
    </source>
</evidence>
<keyword evidence="2" id="KW-0560">Oxidoreductase</keyword>
<dbReference type="SMART" id="SM00829">
    <property type="entry name" value="PKS_ER"/>
    <property type="match status" value="1"/>
</dbReference>
<dbReference type="STRING" id="5539.A0A3E2HI63"/>
<dbReference type="GO" id="GO:0016651">
    <property type="term" value="F:oxidoreductase activity, acting on NAD(P)H"/>
    <property type="evidence" value="ECO:0007669"/>
    <property type="project" value="TreeGrafter"/>
</dbReference>
<dbReference type="InterPro" id="IPR013154">
    <property type="entry name" value="ADH-like_N"/>
</dbReference>
<feature type="non-terminal residue" evidence="5">
    <location>
        <position position="439"/>
    </location>
</feature>